<gene>
    <name evidence="2" type="ORF">OVA965_LOCUS41607</name>
    <name evidence="3" type="ORF">TMI583_LOCUS43299</name>
</gene>
<feature type="compositionally biased region" description="Polar residues" evidence="1">
    <location>
        <begin position="1"/>
        <end position="10"/>
    </location>
</feature>
<feature type="non-terminal residue" evidence="3">
    <location>
        <position position="226"/>
    </location>
</feature>
<organism evidence="3 4">
    <name type="scientific">Didymodactylos carnosus</name>
    <dbReference type="NCBI Taxonomy" id="1234261"/>
    <lineage>
        <taxon>Eukaryota</taxon>
        <taxon>Metazoa</taxon>
        <taxon>Spiralia</taxon>
        <taxon>Gnathifera</taxon>
        <taxon>Rotifera</taxon>
        <taxon>Eurotatoria</taxon>
        <taxon>Bdelloidea</taxon>
        <taxon>Philodinida</taxon>
        <taxon>Philodinidae</taxon>
        <taxon>Didymodactylos</taxon>
    </lineage>
</organism>
<name>A0A8S2VJX0_9BILA</name>
<accession>A0A8S2VJX0</accession>
<dbReference type="AlphaFoldDB" id="A0A8S2VJX0"/>
<dbReference type="EMBL" id="CAJNOK010048453">
    <property type="protein sequence ID" value="CAF1592011.1"/>
    <property type="molecule type" value="Genomic_DNA"/>
</dbReference>
<evidence type="ECO:0000256" key="1">
    <source>
        <dbReference type="SAM" id="MobiDB-lite"/>
    </source>
</evidence>
<evidence type="ECO:0000313" key="3">
    <source>
        <dbReference type="EMBL" id="CAF4396577.1"/>
    </source>
</evidence>
<evidence type="ECO:0000313" key="2">
    <source>
        <dbReference type="EMBL" id="CAF1592011.1"/>
    </source>
</evidence>
<dbReference type="EMBL" id="CAJOBA010071917">
    <property type="protein sequence ID" value="CAF4396577.1"/>
    <property type="molecule type" value="Genomic_DNA"/>
</dbReference>
<protein>
    <submittedName>
        <fullName evidence="3">Uncharacterized protein</fullName>
    </submittedName>
</protein>
<dbReference type="Proteomes" id="UP000682733">
    <property type="component" value="Unassembled WGS sequence"/>
</dbReference>
<reference evidence="3" key="1">
    <citation type="submission" date="2021-02" db="EMBL/GenBank/DDBJ databases">
        <authorList>
            <person name="Nowell W R."/>
        </authorList>
    </citation>
    <scope>NUCLEOTIDE SEQUENCE</scope>
</reference>
<proteinExistence type="predicted"/>
<dbReference type="Proteomes" id="UP000677228">
    <property type="component" value="Unassembled WGS sequence"/>
</dbReference>
<feature type="non-terminal residue" evidence="3">
    <location>
        <position position="1"/>
    </location>
</feature>
<evidence type="ECO:0000313" key="4">
    <source>
        <dbReference type="Proteomes" id="UP000682733"/>
    </source>
</evidence>
<feature type="region of interest" description="Disordered" evidence="1">
    <location>
        <begin position="1"/>
        <end position="28"/>
    </location>
</feature>
<feature type="compositionally biased region" description="Basic residues" evidence="1">
    <location>
        <begin position="16"/>
        <end position="27"/>
    </location>
</feature>
<comment type="caution">
    <text evidence="3">The sequence shown here is derived from an EMBL/GenBank/DDBJ whole genome shotgun (WGS) entry which is preliminary data.</text>
</comment>
<sequence>GTSSAGCDTASSDRRHSSRRTKTKRLISRPLSKVISPNHYSTDSTSLKSGTRTPLLIPKMSAKSRKRWLQVHDDYLGKWSYYTVQAGKPHKQGKVKKTGEISKQNFYSKYDGTTSIMSRCESGDAHRASHLKAIDFDKLSTSSSKQGSIKYKKKRHERPKTAHNGTVSQMESLENGLGLEHEIQDTREGRILPPRTSWLSSSDTNITTTKSKARIKSGLLDRLKAF</sequence>